<dbReference type="Gene3D" id="3.40.50.300">
    <property type="entry name" value="P-loop containing nucleotide triphosphate hydrolases"/>
    <property type="match status" value="1"/>
</dbReference>
<dbReference type="Gene3D" id="2.130.10.10">
    <property type="entry name" value="YVTN repeat-like/Quinoprotein amine dehydrogenase"/>
    <property type="match status" value="6"/>
</dbReference>
<feature type="repeat" description="WD" evidence="3">
    <location>
        <begin position="1067"/>
        <end position="1108"/>
    </location>
</feature>
<dbReference type="InterPro" id="IPR049052">
    <property type="entry name" value="nSTAND1"/>
</dbReference>
<feature type="region of interest" description="Disordered" evidence="4">
    <location>
        <begin position="598"/>
        <end position="620"/>
    </location>
</feature>
<evidence type="ECO:0000256" key="3">
    <source>
        <dbReference type="PROSITE-ProRule" id="PRU00221"/>
    </source>
</evidence>
<keyword evidence="7" id="KW-1185">Reference proteome</keyword>
<dbReference type="SMART" id="SM00320">
    <property type="entry name" value="WD40"/>
    <property type="match status" value="16"/>
</dbReference>
<comment type="caution">
    <text evidence="6">The sequence shown here is derived from an EMBL/GenBank/DDBJ whole genome shotgun (WGS) entry which is preliminary data.</text>
</comment>
<evidence type="ECO:0000256" key="2">
    <source>
        <dbReference type="ARBA" id="ARBA00022737"/>
    </source>
</evidence>
<keyword evidence="1 3" id="KW-0853">WD repeat</keyword>
<feature type="repeat" description="WD" evidence="3">
    <location>
        <begin position="1317"/>
        <end position="1358"/>
    </location>
</feature>
<dbReference type="SUPFAM" id="SSF52200">
    <property type="entry name" value="Toll/Interleukin receptor TIR domain"/>
    <property type="match status" value="1"/>
</dbReference>
<feature type="repeat" description="WD" evidence="3">
    <location>
        <begin position="1025"/>
        <end position="1066"/>
    </location>
</feature>
<keyword evidence="2" id="KW-0677">Repeat</keyword>
<dbReference type="CDD" id="cd00200">
    <property type="entry name" value="WD40"/>
    <property type="match status" value="2"/>
</dbReference>
<feature type="repeat" description="WD" evidence="3">
    <location>
        <begin position="1109"/>
        <end position="1150"/>
    </location>
</feature>
<evidence type="ECO:0000313" key="7">
    <source>
        <dbReference type="Proteomes" id="UP001207654"/>
    </source>
</evidence>
<protein>
    <submittedName>
        <fullName evidence="6">TIR domain-containing protein</fullName>
    </submittedName>
</protein>
<dbReference type="SUPFAM" id="SSF52540">
    <property type="entry name" value="P-loop containing nucleoside triphosphate hydrolases"/>
    <property type="match status" value="1"/>
</dbReference>
<feature type="repeat" description="WD" evidence="3">
    <location>
        <begin position="899"/>
        <end position="940"/>
    </location>
</feature>
<name>A0ABT4A099_9BACT</name>
<feature type="repeat" description="WD" evidence="3">
    <location>
        <begin position="983"/>
        <end position="1024"/>
    </location>
</feature>
<dbReference type="Pfam" id="PF13676">
    <property type="entry name" value="TIR_2"/>
    <property type="match status" value="1"/>
</dbReference>
<feature type="repeat" description="WD" evidence="3">
    <location>
        <begin position="814"/>
        <end position="856"/>
    </location>
</feature>
<evidence type="ECO:0000256" key="1">
    <source>
        <dbReference type="ARBA" id="ARBA00022574"/>
    </source>
</evidence>
<dbReference type="InterPro" id="IPR036322">
    <property type="entry name" value="WD40_repeat_dom_sf"/>
</dbReference>
<dbReference type="EMBL" id="JAPNKA010000001">
    <property type="protein sequence ID" value="MCY1075073.1"/>
    <property type="molecule type" value="Genomic_DNA"/>
</dbReference>
<feature type="repeat" description="WD" evidence="3">
    <location>
        <begin position="1240"/>
        <end position="1274"/>
    </location>
</feature>
<evidence type="ECO:0000256" key="4">
    <source>
        <dbReference type="SAM" id="MobiDB-lite"/>
    </source>
</evidence>
<feature type="domain" description="TIR" evidence="5">
    <location>
        <begin position="11"/>
        <end position="151"/>
    </location>
</feature>
<dbReference type="Pfam" id="PF00400">
    <property type="entry name" value="WD40"/>
    <property type="match status" value="16"/>
</dbReference>
<dbReference type="RefSeq" id="WP_267534023.1">
    <property type="nucleotide sequence ID" value="NZ_JAPNKA010000001.1"/>
</dbReference>
<feature type="repeat" description="WD" evidence="3">
    <location>
        <begin position="1157"/>
        <end position="1191"/>
    </location>
</feature>
<feature type="repeat" description="WD" evidence="3">
    <location>
        <begin position="941"/>
        <end position="982"/>
    </location>
</feature>
<feature type="repeat" description="WD" evidence="3">
    <location>
        <begin position="1192"/>
        <end position="1233"/>
    </location>
</feature>
<accession>A0ABT4A099</accession>
<dbReference type="InterPro" id="IPR001680">
    <property type="entry name" value="WD40_rpt"/>
</dbReference>
<dbReference type="PROSITE" id="PS50294">
    <property type="entry name" value="WD_REPEATS_REGION"/>
    <property type="match status" value="15"/>
</dbReference>
<dbReference type="InterPro" id="IPR019775">
    <property type="entry name" value="WD40_repeat_CS"/>
</dbReference>
<dbReference type="InterPro" id="IPR035897">
    <property type="entry name" value="Toll_tir_struct_dom_sf"/>
</dbReference>
<dbReference type="PROSITE" id="PS50104">
    <property type="entry name" value="TIR"/>
    <property type="match status" value="1"/>
</dbReference>
<dbReference type="PROSITE" id="PS50082">
    <property type="entry name" value="WD_REPEATS_2"/>
    <property type="match status" value="16"/>
</dbReference>
<proteinExistence type="predicted"/>
<gene>
    <name evidence="6" type="ORF">OV287_11270</name>
</gene>
<sequence length="1419" mass="152751">MSNSVADPGGRSFDVFLSHNSRDKSAVELLAHRLKEEARLQPFLDKWHLVPGESWQAELEKALGESESVAVFFGASGVSPWHHAELRLALSRAVSSRDECRVIPILLPGANPEDLEGFISQRTWVDFRSGLDDADAFKRLVAGIKGLAPASDTYRLPDEPAPYRGLLPFDKAHARFFFGRDSEIQTVLDKLKQHPFVAVVGASGVGKSSLVRGGVLPRLEDPAAGLGPRPYIKTMTPGDRPLRALADQLATLVPPADRLRTAEDLAWRLASRPEALCDAVRTLTAGQPGIFVLVVDQLEELFTLATGEGASKEVAAFVSNLRDAVEQGRGSLKVIVTLRADFFERCLNMPALRELMQEHQVLLGCLGPDALRDAIVRPAQAVGAFLEKGLVGTILKDVSQEPGTLPLLEHALYELWRARRGAWLTLSAYEASGGVAGALQRRAQACYEALNPEERDLARQLFLRLTSQGEGTPDTRRRMARAELAGVSAEQVEHVLGVLSGPETRLLVADGDTVEVAHEALIHEWPTLRQWLDEGRQEWRVLRRLTEAANEWDKQKRDSSYLYTGSRLLEAEERFAKNPGPLNQRERDFLRASLEHRDAERREKEARKQQEFERAQQLAREAEARRRAEAERARTEALSARRLKVLVLMLAVAGLGIFVLWQQAQQERKQAQQERDNARSRELTTKSLMELRDDPRKSRLDIEEAWRIAPNEDIAKALSAWSKEPGLMVLREHRGSVLAAAFSPDGSRILTANEDSTARVWDAFSGKLLHTLSGHSDAVVAAAFSPDGSRILTASGDKTARVWGAVSGKLLHTLSGHADAVVAAAFSPDGSRILTASGDDATARVWDAASGTLLHTLFSRSIFVKAATFSPDGSRIVTANQDSTARVWDASSGKLLHTLSGHIGAVKAATFSPDGSRILTASSDKTARVWGAVSGKLLHTLSGHSDAVVAVAFSPDGSRILTASSDKTARVWDAVSGTLLHTLSGHSDAVVAAAFSPDGSRILTANQDSTARVWDAVSGTLLHTLSGHVGAVTAAAFSPDGARVLTASTDKTARVWDVDSDKAATCLFGHSGVGMAATFSPDGSRILIASSDRTARVWDSVSGTLLHTLSDHSATVVAATFSPDGSRILTASLDSTARVWDAASGKRLHFLFADAPLMAAAFSPDGSRILTVGEDSTTRVWNAASGKLLHILSGHSLYVWAATFSPDGSRILTASLDSTARVWDAASGKLRYSLFADASLRAAAFSPDGSRILTASTDKTARVWDAASGKLLQTLSGHSDAVVVAAFSPDGSRILTASSDKTARVWDAASGKLLHTLSGHSDAVVAAAFSPDGSRILTASSDKTARVWDAVSGTLLHTLSGHVGAVKAAAFSPDGSRILTTSRDNTARVWSCWNWSPIETQIELASQLEAGRQPVCTTK</sequence>
<feature type="repeat" description="WD" evidence="3">
    <location>
        <begin position="857"/>
        <end position="898"/>
    </location>
</feature>
<feature type="repeat" description="WD" evidence="3">
    <location>
        <begin position="730"/>
        <end position="771"/>
    </location>
</feature>
<dbReference type="SUPFAM" id="SSF50978">
    <property type="entry name" value="WD40 repeat-like"/>
    <property type="match status" value="3"/>
</dbReference>
<dbReference type="InterPro" id="IPR015943">
    <property type="entry name" value="WD40/YVTN_repeat-like_dom_sf"/>
</dbReference>
<evidence type="ECO:0000259" key="5">
    <source>
        <dbReference type="PROSITE" id="PS50104"/>
    </source>
</evidence>
<reference evidence="6 7" key="1">
    <citation type="submission" date="2022-11" db="EMBL/GenBank/DDBJ databases">
        <title>Minimal conservation of predation-associated metabolite biosynthetic gene clusters underscores biosynthetic potential of Myxococcota including descriptions for ten novel species: Archangium lansinium sp. nov., Myxococcus landrumus sp. nov., Nannocystis bai.</title>
        <authorList>
            <person name="Ahearne A."/>
            <person name="Stevens C."/>
            <person name="Phillips K."/>
        </authorList>
    </citation>
    <scope>NUCLEOTIDE SEQUENCE [LARGE SCALE GENOMIC DNA]</scope>
    <source>
        <strain evidence="6 7">MIWBW</strain>
    </source>
</reference>
<evidence type="ECO:0000313" key="6">
    <source>
        <dbReference type="EMBL" id="MCY1075073.1"/>
    </source>
</evidence>
<dbReference type="PROSITE" id="PS00678">
    <property type="entry name" value="WD_REPEATS_1"/>
    <property type="match status" value="7"/>
</dbReference>
<dbReference type="PANTHER" id="PTHR19848:SF8">
    <property type="entry name" value="F-BOX AND WD REPEAT DOMAIN CONTAINING 7"/>
    <property type="match status" value="1"/>
</dbReference>
<dbReference type="Proteomes" id="UP001207654">
    <property type="component" value="Unassembled WGS sequence"/>
</dbReference>
<dbReference type="Gene3D" id="3.40.50.10140">
    <property type="entry name" value="Toll/interleukin-1 receptor homology (TIR) domain"/>
    <property type="match status" value="1"/>
</dbReference>
<organism evidence="6 7">
    <name type="scientific">Archangium lansingense</name>
    <dbReference type="NCBI Taxonomy" id="2995310"/>
    <lineage>
        <taxon>Bacteria</taxon>
        <taxon>Pseudomonadati</taxon>
        <taxon>Myxococcota</taxon>
        <taxon>Myxococcia</taxon>
        <taxon>Myxococcales</taxon>
        <taxon>Cystobacterineae</taxon>
        <taxon>Archangiaceae</taxon>
        <taxon>Archangium</taxon>
    </lineage>
</organism>
<dbReference type="PRINTS" id="PR00320">
    <property type="entry name" value="GPROTEINBRPT"/>
</dbReference>
<dbReference type="PANTHER" id="PTHR19848">
    <property type="entry name" value="WD40 REPEAT PROTEIN"/>
    <property type="match status" value="1"/>
</dbReference>
<feature type="repeat" description="WD" evidence="3">
    <location>
        <begin position="772"/>
        <end position="813"/>
    </location>
</feature>
<dbReference type="Pfam" id="PF20703">
    <property type="entry name" value="nSTAND1"/>
    <property type="match status" value="1"/>
</dbReference>
<feature type="repeat" description="WD" evidence="3">
    <location>
        <begin position="1275"/>
        <end position="1316"/>
    </location>
</feature>
<dbReference type="InterPro" id="IPR020472">
    <property type="entry name" value="WD40_PAC1"/>
</dbReference>
<dbReference type="InterPro" id="IPR027417">
    <property type="entry name" value="P-loop_NTPase"/>
</dbReference>
<dbReference type="InterPro" id="IPR000157">
    <property type="entry name" value="TIR_dom"/>
</dbReference>
<feature type="repeat" description="WD" evidence="3">
    <location>
        <begin position="1359"/>
        <end position="1391"/>
    </location>
</feature>